<dbReference type="SUPFAM" id="SSF56954">
    <property type="entry name" value="Outer membrane efflux proteins (OEP)"/>
    <property type="match status" value="1"/>
</dbReference>
<dbReference type="EMBL" id="JACHVB010000012">
    <property type="protein sequence ID" value="MBC2593202.1"/>
    <property type="molecule type" value="Genomic_DNA"/>
</dbReference>
<feature type="signal peptide" evidence="2">
    <location>
        <begin position="1"/>
        <end position="29"/>
    </location>
</feature>
<dbReference type="Gene3D" id="1.20.1600.10">
    <property type="entry name" value="Outer membrane efflux proteins (OEP)"/>
    <property type="match status" value="1"/>
</dbReference>
<reference evidence="3 4" key="1">
    <citation type="submission" date="2020-07" db="EMBL/GenBank/DDBJ databases">
        <authorList>
            <person name="Feng X."/>
        </authorList>
    </citation>
    <scope>NUCLEOTIDE SEQUENCE [LARGE SCALE GENOMIC DNA]</scope>
    <source>
        <strain evidence="3 4">JCM31066</strain>
    </source>
</reference>
<dbReference type="PANTHER" id="PTHR30203">
    <property type="entry name" value="OUTER MEMBRANE CATION EFFLUX PROTEIN"/>
    <property type="match status" value="1"/>
</dbReference>
<name>A0A842H9W4_9BACT</name>
<dbReference type="Proteomes" id="UP000546464">
    <property type="component" value="Unassembled WGS sequence"/>
</dbReference>
<dbReference type="RefSeq" id="WP_185674193.1">
    <property type="nucleotide sequence ID" value="NZ_JACHVB010000012.1"/>
</dbReference>
<evidence type="ECO:0000256" key="2">
    <source>
        <dbReference type="SAM" id="SignalP"/>
    </source>
</evidence>
<feature type="chain" id="PRO_5032979450" evidence="2">
    <location>
        <begin position="30"/>
        <end position="442"/>
    </location>
</feature>
<dbReference type="PANTHER" id="PTHR30203:SF24">
    <property type="entry name" value="BLR4935 PROTEIN"/>
    <property type="match status" value="1"/>
</dbReference>
<accession>A0A842H9W4</accession>
<evidence type="ECO:0000256" key="1">
    <source>
        <dbReference type="ARBA" id="ARBA00007613"/>
    </source>
</evidence>
<evidence type="ECO:0000313" key="3">
    <source>
        <dbReference type="EMBL" id="MBC2593202.1"/>
    </source>
</evidence>
<comment type="caution">
    <text evidence="3">The sequence shown here is derived from an EMBL/GenBank/DDBJ whole genome shotgun (WGS) entry which is preliminary data.</text>
</comment>
<dbReference type="AlphaFoldDB" id="A0A842H9W4"/>
<keyword evidence="4" id="KW-1185">Reference proteome</keyword>
<dbReference type="InterPro" id="IPR010131">
    <property type="entry name" value="MdtP/NodT-like"/>
</dbReference>
<dbReference type="GO" id="GO:0015562">
    <property type="term" value="F:efflux transmembrane transporter activity"/>
    <property type="evidence" value="ECO:0007669"/>
    <property type="project" value="InterPro"/>
</dbReference>
<dbReference type="InterPro" id="IPR003423">
    <property type="entry name" value="OMP_efflux"/>
</dbReference>
<comment type="similarity">
    <text evidence="1">Belongs to the outer membrane factor (OMF) (TC 1.B.17) family.</text>
</comment>
<evidence type="ECO:0000313" key="4">
    <source>
        <dbReference type="Proteomes" id="UP000546464"/>
    </source>
</evidence>
<proteinExistence type="inferred from homology"/>
<organism evidence="3 4">
    <name type="scientific">Ruficoccus amylovorans</name>
    <dbReference type="NCBI Taxonomy" id="1804625"/>
    <lineage>
        <taxon>Bacteria</taxon>
        <taxon>Pseudomonadati</taxon>
        <taxon>Verrucomicrobiota</taxon>
        <taxon>Opitutia</taxon>
        <taxon>Puniceicoccales</taxon>
        <taxon>Cerasicoccaceae</taxon>
        <taxon>Ruficoccus</taxon>
    </lineage>
</organism>
<sequence length="442" mass="49727">MDRSRRRKTLKIVLGLALSVGLVNPLLEADEAPGNPQLSGLEDYLRQAMAANPQLDAFERRYDAAMQRIPQASALPDPMFQVTHFVESVQTRTGPQENIFMLSQKIPWFGKLSSRENAASAEAQALWFAYQSQQLMLARTVSVAFYEYGYMEEAIRITEENLNLLRKLEPIVEEKVRGGDKINALLRLKVEIGKIDDRLQSLRQKRVGQSARLRELLALPGTDLLPWPEWTAPEMITLDGPSLVAAIEANNPDLQMLERKISSAEARREIARLESYPDITLGFNYIQTGDPVVNPNTPDAGQDPWGFTVAVNIPIWFDKYDAAKAEALANQRSYESEYDNRSNALRAELSASLASLKDANRRLRLYGEDLLGLARQAVENSRSDYESGRIGILDVIDSERSLLDLQLLYWRAAADAWQQRITIQALANLPILGTFHATQNDE</sequence>
<dbReference type="Pfam" id="PF02321">
    <property type="entry name" value="OEP"/>
    <property type="match status" value="2"/>
</dbReference>
<keyword evidence="2" id="KW-0732">Signal</keyword>
<protein>
    <submittedName>
        <fullName evidence="3">TolC family protein</fullName>
    </submittedName>
</protein>
<gene>
    <name evidence="3" type="ORF">H5P28_02905</name>
</gene>